<feature type="active site" evidence="11">
    <location>
        <position position="406"/>
    </location>
</feature>
<evidence type="ECO:0000256" key="1">
    <source>
        <dbReference type="ARBA" id="ARBA00004498"/>
    </source>
</evidence>
<dbReference type="Proteomes" id="UP001347796">
    <property type="component" value="Unassembled WGS sequence"/>
</dbReference>
<feature type="binding site" evidence="11">
    <location>
        <position position="409"/>
    </location>
    <ligand>
        <name>Zn(2+)</name>
        <dbReference type="ChEBI" id="CHEBI:29105"/>
        <note>catalytic</note>
    </ligand>
</feature>
<feature type="signal peptide" evidence="13">
    <location>
        <begin position="1"/>
        <end position="24"/>
    </location>
</feature>
<evidence type="ECO:0000256" key="13">
    <source>
        <dbReference type="SAM" id="SignalP"/>
    </source>
</evidence>
<organism evidence="15 16">
    <name type="scientific">Patella caerulea</name>
    <name type="common">Rayed Mediterranean limpet</name>
    <dbReference type="NCBI Taxonomy" id="87958"/>
    <lineage>
        <taxon>Eukaryota</taxon>
        <taxon>Metazoa</taxon>
        <taxon>Spiralia</taxon>
        <taxon>Lophotrochozoa</taxon>
        <taxon>Mollusca</taxon>
        <taxon>Gastropoda</taxon>
        <taxon>Patellogastropoda</taxon>
        <taxon>Patelloidea</taxon>
        <taxon>Patellidae</taxon>
        <taxon>Patella</taxon>
    </lineage>
</organism>
<feature type="binding site" evidence="11">
    <location>
        <position position="415"/>
    </location>
    <ligand>
        <name>Zn(2+)</name>
        <dbReference type="ChEBI" id="CHEBI:29105"/>
        <note>catalytic</note>
    </ligand>
</feature>
<dbReference type="GO" id="GO:0006508">
    <property type="term" value="P:proteolysis"/>
    <property type="evidence" value="ECO:0007669"/>
    <property type="project" value="UniProtKB-KW"/>
</dbReference>
<feature type="domain" description="Peptidase M12B" evidence="14">
    <location>
        <begin position="259"/>
        <end position="469"/>
    </location>
</feature>
<sequence>MRQDIPYLCFLVVHILVLIQGCFSTHQHVDNVFLNPRQAEYVKSLDNYVVSLPSRVDETGAFIGHELHAHHLRKRSIGENEILHYKIPVGNEEIIIHVKENKKLYSKSTIVERRTNKFKNVSDSTFKHLESQGCHYSGHVVGDVNSKVAIAACDGLTGLVHTKNEEYFIEPVKDHDWRTIPQHPHIVYKRSALPAHWDIHRSSENIVKDSKEAGSCGVKDETDRAIKRRERWQKHHNNHSPRRQPKQHRRRKRSISTEKYVETLIVIDPVMTKYYQNEDLENYVLTVMNMVATIFHDATIGNAVNIAIVRIMILEDDQATLKITHHADNSLRSFCKWQKTINFPGEDHPNHHDVALLLTRHNICSRMNEPCSTLGLAQVAGLCQSHRSCNIDEDTGLALAFTIAHEIGHNFGMKHDLQDSECASPEDKQYVMAPHLVADSTPMAWSPCSRESITKFLDRDWGFCLDDEPTTNEFQYPSKPAGIMYDADHQCRLLYSEDAALCEGIEVKEVGNIFAILKY</sequence>
<evidence type="ECO:0000256" key="6">
    <source>
        <dbReference type="ARBA" id="ARBA00022801"/>
    </source>
</evidence>
<feature type="binding site" evidence="11">
    <location>
        <position position="405"/>
    </location>
    <ligand>
        <name>Zn(2+)</name>
        <dbReference type="ChEBI" id="CHEBI:29105"/>
        <note>catalytic</note>
    </ligand>
</feature>
<dbReference type="SUPFAM" id="SSF55486">
    <property type="entry name" value="Metalloproteases ('zincins'), catalytic domain"/>
    <property type="match status" value="1"/>
</dbReference>
<evidence type="ECO:0000313" key="15">
    <source>
        <dbReference type="EMBL" id="KAK6180186.1"/>
    </source>
</evidence>
<keyword evidence="10" id="KW-0325">Glycoprotein</keyword>
<evidence type="ECO:0000256" key="8">
    <source>
        <dbReference type="ARBA" id="ARBA00023049"/>
    </source>
</evidence>
<keyword evidence="2" id="KW-0964">Secreted</keyword>
<evidence type="ECO:0000256" key="5">
    <source>
        <dbReference type="ARBA" id="ARBA00022723"/>
    </source>
</evidence>
<keyword evidence="3" id="KW-0272">Extracellular matrix</keyword>
<keyword evidence="6" id="KW-0378">Hydrolase</keyword>
<feature type="region of interest" description="Disordered" evidence="12">
    <location>
        <begin position="229"/>
        <end position="255"/>
    </location>
</feature>
<dbReference type="InterPro" id="IPR001590">
    <property type="entry name" value="Peptidase_M12B"/>
</dbReference>
<dbReference type="GO" id="GO:0046872">
    <property type="term" value="F:metal ion binding"/>
    <property type="evidence" value="ECO:0007669"/>
    <property type="project" value="UniProtKB-KW"/>
</dbReference>
<feature type="compositionally biased region" description="Basic residues" evidence="12">
    <location>
        <begin position="229"/>
        <end position="254"/>
    </location>
</feature>
<keyword evidence="9" id="KW-1015">Disulfide bond</keyword>
<keyword evidence="8" id="KW-0482">Metalloprotease</keyword>
<comment type="caution">
    <text evidence="15">The sequence shown here is derived from an EMBL/GenBank/DDBJ whole genome shotgun (WGS) entry which is preliminary data.</text>
</comment>
<dbReference type="FunFam" id="3.40.390.10:FF:000001">
    <property type="entry name" value="A disintegrin and metalloproteinase with thrombospondin motifs 1"/>
    <property type="match status" value="1"/>
</dbReference>
<dbReference type="Gene3D" id="3.40.390.10">
    <property type="entry name" value="Collagenase (Catalytic Domain)"/>
    <property type="match status" value="1"/>
</dbReference>
<dbReference type="PANTHER" id="PTHR11905:SF256">
    <property type="entry name" value="PEPTIDASE M12B DOMAIN-CONTAINING PROTEIN"/>
    <property type="match status" value="1"/>
</dbReference>
<keyword evidence="16" id="KW-1185">Reference proteome</keyword>
<dbReference type="CDD" id="cd04273">
    <property type="entry name" value="ZnMc_ADAMTS_like"/>
    <property type="match status" value="1"/>
</dbReference>
<keyword evidence="7 11" id="KW-0862">Zinc</keyword>
<name>A0AAN8JPS8_PATCE</name>
<dbReference type="EMBL" id="JAZGQO010000008">
    <property type="protein sequence ID" value="KAK6180186.1"/>
    <property type="molecule type" value="Genomic_DNA"/>
</dbReference>
<dbReference type="PROSITE" id="PS51257">
    <property type="entry name" value="PROKAR_LIPOPROTEIN"/>
    <property type="match status" value="1"/>
</dbReference>
<accession>A0AAN8JPS8</accession>
<evidence type="ECO:0000256" key="3">
    <source>
        <dbReference type="ARBA" id="ARBA00022530"/>
    </source>
</evidence>
<gene>
    <name evidence="15" type="ORF">SNE40_012381</name>
</gene>
<comment type="subcellular location">
    <subcellularLocation>
        <location evidence="1">Secreted</location>
        <location evidence="1">Extracellular space</location>
        <location evidence="1">Extracellular matrix</location>
    </subcellularLocation>
</comment>
<dbReference type="AlphaFoldDB" id="A0AAN8JPS8"/>
<feature type="chain" id="PRO_5042864011" description="Peptidase M12B domain-containing protein" evidence="13">
    <location>
        <begin position="25"/>
        <end position="519"/>
    </location>
</feature>
<comment type="caution">
    <text evidence="11">Lacks conserved residue(s) required for the propagation of feature annotation.</text>
</comment>
<evidence type="ECO:0000313" key="16">
    <source>
        <dbReference type="Proteomes" id="UP001347796"/>
    </source>
</evidence>
<dbReference type="Pfam" id="PF01421">
    <property type="entry name" value="Reprolysin"/>
    <property type="match status" value="1"/>
</dbReference>
<dbReference type="PROSITE" id="PS50215">
    <property type="entry name" value="ADAM_MEPRO"/>
    <property type="match status" value="1"/>
</dbReference>
<evidence type="ECO:0000259" key="14">
    <source>
        <dbReference type="PROSITE" id="PS50215"/>
    </source>
</evidence>
<dbReference type="Pfam" id="PF01562">
    <property type="entry name" value="Pep_M12B_propep"/>
    <property type="match status" value="1"/>
</dbReference>
<evidence type="ECO:0000256" key="7">
    <source>
        <dbReference type="ARBA" id="ARBA00022833"/>
    </source>
</evidence>
<proteinExistence type="predicted"/>
<evidence type="ECO:0000256" key="9">
    <source>
        <dbReference type="ARBA" id="ARBA00023157"/>
    </source>
</evidence>
<keyword evidence="13" id="KW-0732">Signal</keyword>
<protein>
    <recommendedName>
        <fullName evidence="14">Peptidase M12B domain-containing protein</fullName>
    </recommendedName>
</protein>
<evidence type="ECO:0000256" key="2">
    <source>
        <dbReference type="ARBA" id="ARBA00022525"/>
    </source>
</evidence>
<evidence type="ECO:0000256" key="12">
    <source>
        <dbReference type="SAM" id="MobiDB-lite"/>
    </source>
</evidence>
<evidence type="ECO:0000256" key="4">
    <source>
        <dbReference type="ARBA" id="ARBA00022670"/>
    </source>
</evidence>
<dbReference type="InterPro" id="IPR024079">
    <property type="entry name" value="MetalloPept_cat_dom_sf"/>
</dbReference>
<evidence type="ECO:0000256" key="10">
    <source>
        <dbReference type="ARBA" id="ARBA00023180"/>
    </source>
</evidence>
<reference evidence="15 16" key="1">
    <citation type="submission" date="2024-01" db="EMBL/GenBank/DDBJ databases">
        <title>The genome of the rayed Mediterranean limpet Patella caerulea (Linnaeus, 1758).</title>
        <authorList>
            <person name="Anh-Thu Weber A."/>
            <person name="Halstead-Nussloch G."/>
        </authorList>
    </citation>
    <scope>NUCLEOTIDE SEQUENCE [LARGE SCALE GENOMIC DNA]</scope>
    <source>
        <strain evidence="15">AATW-2023a</strain>
        <tissue evidence="15">Whole specimen</tissue>
    </source>
</reference>
<evidence type="ECO:0000256" key="11">
    <source>
        <dbReference type="PROSITE-ProRule" id="PRU00276"/>
    </source>
</evidence>
<dbReference type="GO" id="GO:0004222">
    <property type="term" value="F:metalloendopeptidase activity"/>
    <property type="evidence" value="ECO:0007669"/>
    <property type="project" value="InterPro"/>
</dbReference>
<keyword evidence="4" id="KW-0645">Protease</keyword>
<keyword evidence="5 11" id="KW-0479">Metal-binding</keyword>
<dbReference type="PANTHER" id="PTHR11905">
    <property type="entry name" value="ADAM A DISINTEGRIN AND METALLOPROTEASE DOMAIN"/>
    <property type="match status" value="1"/>
</dbReference>
<dbReference type="InterPro" id="IPR002870">
    <property type="entry name" value="Peptidase_M12B_N"/>
</dbReference>